<dbReference type="Gene3D" id="1.10.30.10">
    <property type="entry name" value="High mobility group box domain"/>
    <property type="match status" value="2"/>
</dbReference>
<dbReference type="EMBL" id="CP111025">
    <property type="protein sequence ID" value="WAR25281.1"/>
    <property type="molecule type" value="Genomic_DNA"/>
</dbReference>
<feature type="domain" description="HMG box" evidence="4">
    <location>
        <begin position="107"/>
        <end position="173"/>
    </location>
</feature>
<protein>
    <submittedName>
        <fullName evidence="5">HMGB3-like protein</fullName>
    </submittedName>
</protein>
<dbReference type="InterPro" id="IPR036910">
    <property type="entry name" value="HMG_box_dom_sf"/>
</dbReference>
<dbReference type="InterPro" id="IPR050342">
    <property type="entry name" value="HMGB"/>
</dbReference>
<organism evidence="5 6">
    <name type="scientific">Mya arenaria</name>
    <name type="common">Soft-shell clam</name>
    <dbReference type="NCBI Taxonomy" id="6604"/>
    <lineage>
        <taxon>Eukaryota</taxon>
        <taxon>Metazoa</taxon>
        <taxon>Spiralia</taxon>
        <taxon>Lophotrochozoa</taxon>
        <taxon>Mollusca</taxon>
        <taxon>Bivalvia</taxon>
        <taxon>Autobranchia</taxon>
        <taxon>Heteroconchia</taxon>
        <taxon>Euheterodonta</taxon>
        <taxon>Imparidentia</taxon>
        <taxon>Neoheterodontei</taxon>
        <taxon>Myida</taxon>
        <taxon>Myoidea</taxon>
        <taxon>Myidae</taxon>
        <taxon>Mya</taxon>
    </lineage>
</organism>
<dbReference type="Pfam" id="PF00505">
    <property type="entry name" value="HMG_box"/>
    <property type="match status" value="1"/>
</dbReference>
<proteinExistence type="predicted"/>
<evidence type="ECO:0000256" key="3">
    <source>
        <dbReference type="SAM" id="MobiDB-lite"/>
    </source>
</evidence>
<dbReference type="PANTHER" id="PTHR48112">
    <property type="entry name" value="HIGH MOBILITY GROUP PROTEIN DSP1"/>
    <property type="match status" value="1"/>
</dbReference>
<gene>
    <name evidence="5" type="ORF">MAR_010985</name>
</gene>
<feature type="DNA-binding region" description="HMG box" evidence="2">
    <location>
        <begin position="107"/>
        <end position="173"/>
    </location>
</feature>
<dbReference type="PROSITE" id="PS50118">
    <property type="entry name" value="HMG_BOX_2"/>
    <property type="match status" value="2"/>
</dbReference>
<evidence type="ECO:0000313" key="6">
    <source>
        <dbReference type="Proteomes" id="UP001164746"/>
    </source>
</evidence>
<evidence type="ECO:0000259" key="4">
    <source>
        <dbReference type="PROSITE" id="PS50118"/>
    </source>
</evidence>
<name>A0ABY7FX26_MYAAR</name>
<feature type="compositionally biased region" description="Basic and acidic residues" evidence="3">
    <location>
        <begin position="8"/>
        <end position="24"/>
    </location>
</feature>
<feature type="domain" description="HMG box" evidence="4">
    <location>
        <begin position="25"/>
        <end position="94"/>
    </location>
</feature>
<dbReference type="InterPro" id="IPR009071">
    <property type="entry name" value="HMG_box_dom"/>
</dbReference>
<dbReference type="CDD" id="cd21978">
    <property type="entry name" value="HMG-box_HMGB_rpt1"/>
    <property type="match status" value="1"/>
</dbReference>
<dbReference type="SMART" id="SM00398">
    <property type="entry name" value="HMG"/>
    <property type="match status" value="2"/>
</dbReference>
<feature type="region of interest" description="Disordered" evidence="3">
    <location>
        <begin position="87"/>
        <end position="108"/>
    </location>
</feature>
<feature type="region of interest" description="Disordered" evidence="3">
    <location>
        <begin position="1"/>
        <end position="27"/>
    </location>
</feature>
<dbReference type="PRINTS" id="PR00886">
    <property type="entry name" value="HIGHMOBLTY12"/>
</dbReference>
<dbReference type="SUPFAM" id="SSF47095">
    <property type="entry name" value="HMG-box"/>
    <property type="match status" value="2"/>
</dbReference>
<accession>A0ABY7FX26</accession>
<evidence type="ECO:0000256" key="2">
    <source>
        <dbReference type="PROSITE-ProRule" id="PRU00267"/>
    </source>
</evidence>
<dbReference type="PANTHER" id="PTHR48112:SF22">
    <property type="entry name" value="MITOCHONDRIAL TRANSCRIPTION FACTOR A, ISOFORM B"/>
    <property type="match status" value="1"/>
</dbReference>
<sequence length="211" mass="24260">MYVTVGRPRVDGKPGGKKVKDPNKPKRSTSAYFYYLAFCREEAKKAGRSISKIAEFTKECSEKWRNMNGTAKTRFDEQAAADKKRYDREMSVYTGGKSSRTKDPNAPKKPMTGYFLFLQDFRERHRGKDIPNKDLLKMAGEEWRELDDSQKMPYEKRSQGEQKKYEVAMAAYRLASRRTMNGMEPGLTALDVLSRAASMVETNDREGNHNI</sequence>
<dbReference type="Pfam" id="PF09011">
    <property type="entry name" value="HMG_box_2"/>
    <property type="match status" value="1"/>
</dbReference>
<keyword evidence="6" id="KW-1185">Reference proteome</keyword>
<keyword evidence="2" id="KW-0539">Nucleus</keyword>
<evidence type="ECO:0000256" key="1">
    <source>
        <dbReference type="ARBA" id="ARBA00023125"/>
    </source>
</evidence>
<evidence type="ECO:0000313" key="5">
    <source>
        <dbReference type="EMBL" id="WAR25281.1"/>
    </source>
</evidence>
<feature type="DNA-binding region" description="HMG box" evidence="2">
    <location>
        <begin position="25"/>
        <end position="94"/>
    </location>
</feature>
<dbReference type="Proteomes" id="UP001164746">
    <property type="component" value="Chromosome 14"/>
</dbReference>
<reference evidence="5" key="1">
    <citation type="submission" date="2022-11" db="EMBL/GenBank/DDBJ databases">
        <title>Centuries of genome instability and evolution in soft-shell clam transmissible cancer (bioRxiv).</title>
        <authorList>
            <person name="Hart S.F.M."/>
            <person name="Yonemitsu M.A."/>
            <person name="Giersch R.M."/>
            <person name="Beal B.F."/>
            <person name="Arriagada G."/>
            <person name="Davis B.W."/>
            <person name="Ostrander E.A."/>
            <person name="Goff S.P."/>
            <person name="Metzger M.J."/>
        </authorList>
    </citation>
    <scope>NUCLEOTIDE SEQUENCE</scope>
    <source>
        <strain evidence="5">MELC-2E11</strain>
        <tissue evidence="5">Siphon/mantle</tissue>
    </source>
</reference>
<keyword evidence="1 2" id="KW-0238">DNA-binding</keyword>